<dbReference type="Proteomes" id="UP000682111">
    <property type="component" value="Unassembled WGS sequence"/>
</dbReference>
<dbReference type="Gene3D" id="1.10.101.10">
    <property type="entry name" value="PGBD-like superfamily/PGBD"/>
    <property type="match status" value="2"/>
</dbReference>
<dbReference type="SUPFAM" id="SSF53187">
    <property type="entry name" value="Zn-dependent exopeptidases"/>
    <property type="match status" value="1"/>
</dbReference>
<dbReference type="InterPro" id="IPR036366">
    <property type="entry name" value="PGBDSf"/>
</dbReference>
<keyword evidence="4" id="KW-1185">Reference proteome</keyword>
<dbReference type="Pfam" id="PF01471">
    <property type="entry name" value="PG_binding_1"/>
    <property type="match status" value="2"/>
</dbReference>
<dbReference type="GO" id="GO:0008745">
    <property type="term" value="F:N-acetylmuramoyl-L-alanine amidase activity"/>
    <property type="evidence" value="ECO:0007669"/>
    <property type="project" value="InterPro"/>
</dbReference>
<evidence type="ECO:0000259" key="2">
    <source>
        <dbReference type="SMART" id="SM00646"/>
    </source>
</evidence>
<keyword evidence="1" id="KW-0378">Hydrolase</keyword>
<reference evidence="3" key="1">
    <citation type="submission" date="2021-03" db="EMBL/GenBank/DDBJ databases">
        <title>Antimicrobial resistance genes in bacteria isolated from Japanese honey, and their potential for conferring macrolide and lincosamide resistance in the American foulbrood pathogen Paenibacillus larvae.</title>
        <authorList>
            <person name="Okamoto M."/>
            <person name="Kumagai M."/>
            <person name="Kanamori H."/>
            <person name="Takamatsu D."/>
        </authorList>
    </citation>
    <scope>NUCLEOTIDE SEQUENCE</scope>
    <source>
        <strain evidence="3">J27TS8</strain>
    </source>
</reference>
<accession>A0A920BVV5</accession>
<dbReference type="InterPro" id="IPR002477">
    <property type="entry name" value="Peptidoglycan-bd-like"/>
</dbReference>
<evidence type="ECO:0000256" key="1">
    <source>
        <dbReference type="ARBA" id="ARBA00022801"/>
    </source>
</evidence>
<dbReference type="SUPFAM" id="SSF47090">
    <property type="entry name" value="PGBD-like"/>
    <property type="match status" value="2"/>
</dbReference>
<dbReference type="PANTHER" id="PTHR30404">
    <property type="entry name" value="N-ACETYLMURAMOYL-L-ALANINE AMIDASE"/>
    <property type="match status" value="1"/>
</dbReference>
<dbReference type="Gene3D" id="3.40.630.40">
    <property type="entry name" value="Zn-dependent exopeptidases"/>
    <property type="match status" value="1"/>
</dbReference>
<dbReference type="InterPro" id="IPR050695">
    <property type="entry name" value="N-acetylmuramoyl_amidase_3"/>
</dbReference>
<dbReference type="InterPro" id="IPR002508">
    <property type="entry name" value="MurNAc-LAA_cat"/>
</dbReference>
<gene>
    <name evidence="3" type="ORF">J27TS8_43310</name>
</gene>
<dbReference type="EMBL" id="BORC01000013">
    <property type="protein sequence ID" value="GIN64338.1"/>
    <property type="molecule type" value="Genomic_DNA"/>
</dbReference>
<dbReference type="CDD" id="cd02696">
    <property type="entry name" value="MurNAc-LAA"/>
    <property type="match status" value="1"/>
</dbReference>
<name>A0A920BVV5_9BACI</name>
<dbReference type="Pfam" id="PF01520">
    <property type="entry name" value="Amidase_3"/>
    <property type="match status" value="1"/>
</dbReference>
<dbReference type="GO" id="GO:0030288">
    <property type="term" value="C:outer membrane-bounded periplasmic space"/>
    <property type="evidence" value="ECO:0007669"/>
    <property type="project" value="TreeGrafter"/>
</dbReference>
<dbReference type="AlphaFoldDB" id="A0A920BVV5"/>
<dbReference type="InterPro" id="IPR036365">
    <property type="entry name" value="PGBD-like_sf"/>
</dbReference>
<protein>
    <recommendedName>
        <fullName evidence="2">MurNAc-LAA domain-containing protein</fullName>
    </recommendedName>
</protein>
<evidence type="ECO:0000313" key="4">
    <source>
        <dbReference type="Proteomes" id="UP000682111"/>
    </source>
</evidence>
<comment type="caution">
    <text evidence="3">The sequence shown here is derived from an EMBL/GenBank/DDBJ whole genome shotgun (WGS) entry which is preliminary data.</text>
</comment>
<dbReference type="GO" id="GO:0009253">
    <property type="term" value="P:peptidoglycan catabolic process"/>
    <property type="evidence" value="ECO:0007669"/>
    <property type="project" value="InterPro"/>
</dbReference>
<feature type="domain" description="MurNAc-LAA" evidence="2">
    <location>
        <begin position="70"/>
        <end position="178"/>
    </location>
</feature>
<sequence length="334" mass="36307">MASEVMNMVKFFIDPGHGGSDSGAVGNGLREKDLTLAIALKIRNLLLNYENTEVRLSRVNDIFVSLSERARLANSWGANYFLSIHINSGGGTGFETFIYNSPSSATLSYQNVIHPAILSQLGLRDRGKKRANFAVLRETNMPAILTENGFIDHADDANKLKTTAFLNKVVTGHVAGLIKAFALKQKSGTQPVSTPKPVTRPSGIVSKPVSVFQQWLNEKYKTSLVVDGIYGEKTKTAAIKALQTELNKQYNARLVVDGVWGSKTKAAIRSVGKGARGNIVFIIQGLLYCLGYSPQGFDGVFGDNTGFAVKAFQKDRKLSQDGIVGKNTFEKLLS</sequence>
<proteinExistence type="predicted"/>
<organism evidence="3 4">
    <name type="scientific">Robertmurraya siralis</name>
    <dbReference type="NCBI Taxonomy" id="77777"/>
    <lineage>
        <taxon>Bacteria</taxon>
        <taxon>Bacillati</taxon>
        <taxon>Bacillota</taxon>
        <taxon>Bacilli</taxon>
        <taxon>Bacillales</taxon>
        <taxon>Bacillaceae</taxon>
        <taxon>Robertmurraya</taxon>
    </lineage>
</organism>
<evidence type="ECO:0000313" key="3">
    <source>
        <dbReference type="EMBL" id="GIN64338.1"/>
    </source>
</evidence>
<dbReference type="PANTHER" id="PTHR30404:SF0">
    <property type="entry name" value="N-ACETYLMURAMOYL-L-ALANINE AMIDASE AMIC"/>
    <property type="match status" value="1"/>
</dbReference>
<dbReference type="SMART" id="SM00646">
    <property type="entry name" value="Ami_3"/>
    <property type="match status" value="1"/>
</dbReference>